<sequence length="298" mass="33484">MYSDTDLEDHGFSDNEIRLLRNICQGDHNHKKGDFYEKSFTLHELLSYSTQFSQKEQEGIIFSNSEGATVDDLTVILEGKRINYQLKNSSTKGAWNEELEIRFDLQAKLDEKYHKVEGKSILVCSDKATVEKNKHKIPANISVDCRYYPSHENWFSALKNPESNLEMLIQQVCPDSAQHETACRLLLAPYNDGIEFRKNLSEWWEDVLKSSKPDIFSISIADVDLSAEVVEVLEARGCKIANGVIVCGEMMVTLSATLIKALEEADNLAKLQASSTMPDIIKVLTELAILSSGSRGSL</sequence>
<dbReference type="EMBL" id="JABGBO010000001">
    <property type="protein sequence ID" value="NOL48642.1"/>
    <property type="molecule type" value="Genomic_DNA"/>
</dbReference>
<name>A0A7Y4P345_9BURK</name>
<evidence type="ECO:0000313" key="2">
    <source>
        <dbReference type="Proteomes" id="UP000541421"/>
    </source>
</evidence>
<accession>A0A7Y4P345</accession>
<dbReference type="RefSeq" id="WP_171587631.1">
    <property type="nucleotide sequence ID" value="NZ_JABGBO010000001.1"/>
</dbReference>
<gene>
    <name evidence="1" type="ORF">HKX40_00615</name>
</gene>
<reference evidence="1 2" key="1">
    <citation type="submission" date="2020-05" db="EMBL/GenBank/DDBJ databases">
        <authorList>
            <person name="Niu N."/>
        </authorList>
    </citation>
    <scope>NUCLEOTIDE SEQUENCE [LARGE SCALE GENOMIC DNA]</scope>
    <source>
        <strain evidence="1 2">LMG10982</strain>
    </source>
</reference>
<dbReference type="AlphaFoldDB" id="A0A7Y4P345"/>
<dbReference type="Proteomes" id="UP000541421">
    <property type="component" value="Unassembled WGS sequence"/>
</dbReference>
<keyword evidence="2" id="KW-1185">Reference proteome</keyword>
<evidence type="ECO:0000313" key="1">
    <source>
        <dbReference type="EMBL" id="NOL48642.1"/>
    </source>
</evidence>
<comment type="caution">
    <text evidence="1">The sequence shown here is derived from an EMBL/GenBank/DDBJ whole genome shotgun (WGS) entry which is preliminary data.</text>
</comment>
<protein>
    <submittedName>
        <fullName evidence="1">Uncharacterized protein</fullName>
    </submittedName>
</protein>
<proteinExistence type="predicted"/>
<organism evidence="1 2">
    <name type="scientific">Pelistega europaea</name>
    <dbReference type="NCBI Taxonomy" id="106147"/>
    <lineage>
        <taxon>Bacteria</taxon>
        <taxon>Pseudomonadati</taxon>
        <taxon>Pseudomonadota</taxon>
        <taxon>Betaproteobacteria</taxon>
        <taxon>Burkholderiales</taxon>
        <taxon>Alcaligenaceae</taxon>
        <taxon>Pelistega</taxon>
    </lineage>
</organism>